<name>A0A5P6VRR8_PSEXY</name>
<proteinExistence type="predicted"/>
<dbReference type="Pfam" id="PF12746">
    <property type="entry name" value="GNAT_acetyltran"/>
    <property type="match status" value="1"/>
</dbReference>
<sequence>MAEGFQSGDIYVNDGAVVEAVFFWHYCGFGYVSGNPSEEFFEEIYKKIISPSERRLVLITSDKNVIEFFQNKDVLIDSRAEYSFLKAEMNTSKDFNSFQIELIDENNISAIEGRINPSFSWKSAEQFLKDGFGYIAIEQGKVCAVAF</sequence>
<accession>A0A5P6VRR8</accession>
<dbReference type="OrthoDB" id="2773476at2"/>
<dbReference type="Proteomes" id="UP000327030">
    <property type="component" value="Chromosome 1"/>
</dbReference>
<dbReference type="Gene3D" id="3.40.630.30">
    <property type="match status" value="1"/>
</dbReference>
<dbReference type="KEGG" id="pxv:FXF36_00865"/>
<dbReference type="InterPro" id="IPR027365">
    <property type="entry name" value="GNAT_acetyltra_YdfB-like"/>
</dbReference>
<reference evidence="2" key="1">
    <citation type="submission" date="2019-08" db="EMBL/GenBank/DDBJ databases">
        <title>Complete Genome Sequence of the Polysaccharide-Degrading Rumen Bacterium Pseudobutyrivibrio xylanivorans MA3014.</title>
        <authorList>
            <person name="Palevich N."/>
            <person name="Maclean P.H."/>
            <person name="Kelly W.J."/>
            <person name="Leahy S.C."/>
            <person name="Rakonjac J."/>
            <person name="Attwood G.T."/>
        </authorList>
    </citation>
    <scope>NUCLEOTIDE SEQUENCE [LARGE SCALE GENOMIC DNA]</scope>
    <source>
        <strain evidence="2">MA3014</strain>
    </source>
</reference>
<evidence type="ECO:0000313" key="1">
    <source>
        <dbReference type="EMBL" id="QFJ53521.1"/>
    </source>
</evidence>
<evidence type="ECO:0000313" key="2">
    <source>
        <dbReference type="Proteomes" id="UP000327030"/>
    </source>
</evidence>
<gene>
    <name evidence="1" type="ORF">FXF36_00865</name>
</gene>
<dbReference type="AlphaFoldDB" id="A0A5P6VRR8"/>
<organism evidence="1 2">
    <name type="scientific">Pseudobutyrivibrio xylanivorans</name>
    <dbReference type="NCBI Taxonomy" id="185007"/>
    <lineage>
        <taxon>Bacteria</taxon>
        <taxon>Bacillati</taxon>
        <taxon>Bacillota</taxon>
        <taxon>Clostridia</taxon>
        <taxon>Lachnospirales</taxon>
        <taxon>Lachnospiraceae</taxon>
        <taxon>Pseudobutyrivibrio</taxon>
    </lineage>
</organism>
<dbReference type="EMBL" id="CP043028">
    <property type="protein sequence ID" value="QFJ53521.1"/>
    <property type="molecule type" value="Genomic_DNA"/>
</dbReference>
<protein>
    <submittedName>
        <fullName evidence="1">GNAT family N-acetyltransferase</fullName>
    </submittedName>
</protein>